<protein>
    <submittedName>
        <fullName evidence="3">Uncharacterized protein</fullName>
    </submittedName>
</protein>
<dbReference type="SUPFAM" id="SSF50985">
    <property type="entry name" value="RCC1/BLIP-II"/>
    <property type="match status" value="2"/>
</dbReference>
<keyword evidence="2" id="KW-0732">Signal</keyword>
<evidence type="ECO:0000256" key="1">
    <source>
        <dbReference type="SAM" id="MobiDB-lite"/>
    </source>
</evidence>
<evidence type="ECO:0000313" key="3">
    <source>
        <dbReference type="EMBL" id="SON49180.1"/>
    </source>
</evidence>
<evidence type="ECO:0000313" key="4">
    <source>
        <dbReference type="Proteomes" id="UP000235828"/>
    </source>
</evidence>
<dbReference type="EMBL" id="LT960611">
    <property type="protein sequence ID" value="SON49180.1"/>
    <property type="molecule type" value="Genomic_DNA"/>
</dbReference>
<feature type="region of interest" description="Disordered" evidence="1">
    <location>
        <begin position="1045"/>
        <end position="1073"/>
    </location>
</feature>
<dbReference type="InterPro" id="IPR009091">
    <property type="entry name" value="RCC1/BLIP-II"/>
</dbReference>
<evidence type="ECO:0000256" key="2">
    <source>
        <dbReference type="SAM" id="SignalP"/>
    </source>
</evidence>
<dbReference type="PANTHER" id="PTHR45982">
    <property type="entry name" value="REGULATOR OF CHROMOSOME CONDENSATION"/>
    <property type="match status" value="1"/>
</dbReference>
<name>A0A2N8ZB84_9VIBR</name>
<dbReference type="Proteomes" id="UP000235828">
    <property type="component" value="Chromosome A"/>
</dbReference>
<feature type="signal peptide" evidence="2">
    <location>
        <begin position="1"/>
        <end position="20"/>
    </location>
</feature>
<dbReference type="PANTHER" id="PTHR45982:SF1">
    <property type="entry name" value="REGULATOR OF CHROMOSOME CONDENSATION"/>
    <property type="match status" value="1"/>
</dbReference>
<dbReference type="PROSITE" id="PS51257">
    <property type="entry name" value="PROKAR_LIPOPROTEIN"/>
    <property type="match status" value="1"/>
</dbReference>
<dbReference type="Gene3D" id="2.130.10.30">
    <property type="entry name" value="Regulator of chromosome condensation 1/beta-lactamase-inhibitor protein II"/>
    <property type="match status" value="2"/>
</dbReference>
<feature type="chain" id="PRO_5014711930" evidence="2">
    <location>
        <begin position="21"/>
        <end position="1150"/>
    </location>
</feature>
<dbReference type="AlphaFoldDB" id="A0A2N8ZB84"/>
<organism evidence="3 4">
    <name type="scientific">Vibrio tapetis subsp. tapetis</name>
    <dbReference type="NCBI Taxonomy" id="1671868"/>
    <lineage>
        <taxon>Bacteria</taxon>
        <taxon>Pseudomonadati</taxon>
        <taxon>Pseudomonadota</taxon>
        <taxon>Gammaproteobacteria</taxon>
        <taxon>Vibrionales</taxon>
        <taxon>Vibrionaceae</taxon>
        <taxon>Vibrio</taxon>
    </lineage>
</organism>
<sequence length="1150" mass="125206">MRLLKTSLSLAIVAVLSGCGGGGSDGAASDNSGSPSQTKVGRFTDSAVGGVTYKTATQSGLTNAKGEFNFIPGETVTFSIGNIELGSTLADVDVTPMDLPAPILISQLLQSLDSDGDPDTAGITISSHARTIAETLPVDKGLDWSSDTFEAELTDLIGQVDAAIPDSDTKVPLKLKSRQQVIDHLNRNPVITKSGKDVSKVALKKIAKLTHSQKPDSQKLYRLLDIAQFTHIQKGYSYLKAISLDKNGELDKVTTQSNVKTLSNLVTWSQTPSLLDEKTNQDKFVAQIASLLKLDPAILEGADYRELFRTKAKMLDVDATLTAFAAHVDLLKHNRAEISLTRAQVREKLQLLMPNSDLKFDIDYNTVLVFKDNLLYVPTVESKLNRINLFIDKLVDPKSTPRVMAYSLKYLGFTDININQDYNFKPYVSATSIDFDKVQSVVSATEKLTAYARSYVIWPAQSRFNNTVNTTEPSATELKKWLLAAGFSLPEEQAATDNLSHFKNALVLRTLNNTLDLATVQRALSAQATPGIASIKVHSNKRLNHNFYPVAIRHDGAIVVWKAKSVGKQSADYINEQGKVKVFNLDGPAAVRVYSTQFNNAAIRTDGSVLYWSNRDLEADPIILPEFDAKNPAVDIAATLKTMAVLRSDGSVVTIGDGDAKDISTISSELDGKNPVVSLHSTDDTFTALRQDGSVIFWGKKSEADQDKLKLEAPGQDPFNPEGTKHLAIQKIYSNEGAYAGIKGDGSVVTWGDASKGADISRVKADIDGSVSIISIATTSTAFAALRQDGKVVSWGDVKAGGASQPNEKDYPDWLYKDKKNKIYADWLFDGYGDGKGNIDWPRVLSELIYVGSSMPDNHTELESGVASLHASDSGFFAYKENGQSQAWGYEMWLPQDVKDAIASQKIEQVYTGTGSRIFVAKLTDGSLVQWGQQFGETKWGTNGTAAPSEQLNGSVSVKDVYINTSSVYALLENGAVVPWGYGSFDIIRNWGFNNNPMRRFKQDPTLFDGSREDKKITAMSVNGMTYTALHADSSITTWGKANEGGNSQYARNELGPRNVKGELNPTRDMDKDGLDFSTESKLGTSDYSWDSDGDGVLDIIEVNQTNTSPTQIRPVQGDIDNKGLPKRDDALVTLPGTAQPASWTRSITN</sequence>
<dbReference type="OrthoDB" id="6461088at2"/>
<dbReference type="InterPro" id="IPR051553">
    <property type="entry name" value="Ran_GTPase-activating"/>
</dbReference>
<dbReference type="KEGG" id="vta:A1201"/>
<keyword evidence="4" id="KW-1185">Reference proteome</keyword>
<proteinExistence type="predicted"/>
<accession>A0A2N8ZB84</accession>
<gene>
    <name evidence="3" type="ORF">VTAP4600_A1201</name>
</gene>
<dbReference type="RefSeq" id="WP_102521885.1">
    <property type="nucleotide sequence ID" value="NZ_LT960611.1"/>
</dbReference>
<reference evidence="3 4" key="1">
    <citation type="submission" date="2017-10" db="EMBL/GenBank/DDBJ databases">
        <authorList>
            <person name="Banno H."/>
            <person name="Chua N.-H."/>
        </authorList>
    </citation>
    <scope>NUCLEOTIDE SEQUENCE [LARGE SCALE GENOMIC DNA]</scope>
    <source>
        <strain evidence="3">Vibrio tapetis CECT4600</strain>
    </source>
</reference>